<evidence type="ECO:0000259" key="10">
    <source>
        <dbReference type="PROSITE" id="PS51469"/>
    </source>
</evidence>
<dbReference type="GO" id="GO:0012505">
    <property type="term" value="C:endomembrane system"/>
    <property type="evidence" value="ECO:0007669"/>
    <property type="project" value="UniProtKB-SubCell"/>
</dbReference>
<dbReference type="InterPro" id="IPR008979">
    <property type="entry name" value="Galactose-bd-like_sf"/>
</dbReference>
<comment type="subcellular location">
    <subcellularLocation>
        <location evidence="2">Endomembrane system</location>
    </subcellularLocation>
    <subcellularLocation>
        <location evidence="1">Membrane</location>
        <topology evidence="1">Multi-pass membrane protein</topology>
    </subcellularLocation>
</comment>
<feature type="compositionally biased region" description="Low complexity" evidence="7">
    <location>
        <begin position="652"/>
        <end position="663"/>
    </location>
</feature>
<name>A0A2P6TPX3_CHLSO</name>
<protein>
    <submittedName>
        <fullName evidence="11">Membrane-like</fullName>
    </submittedName>
</protein>
<dbReference type="OrthoDB" id="266334at2759"/>
<dbReference type="PROSITE" id="PS51469">
    <property type="entry name" value="SUN"/>
    <property type="match status" value="1"/>
</dbReference>
<feature type="chain" id="PRO_5015183071" evidence="9">
    <location>
        <begin position="29"/>
        <end position="794"/>
    </location>
</feature>
<evidence type="ECO:0000256" key="5">
    <source>
        <dbReference type="ARBA" id="ARBA00022989"/>
    </source>
</evidence>
<dbReference type="GO" id="GO:0004252">
    <property type="term" value="F:serine-type endopeptidase activity"/>
    <property type="evidence" value="ECO:0007669"/>
    <property type="project" value="InterPro"/>
</dbReference>
<dbReference type="GO" id="GO:0034975">
    <property type="term" value="P:protein folding in endoplasmic reticulum"/>
    <property type="evidence" value="ECO:0007669"/>
    <property type="project" value="TreeGrafter"/>
</dbReference>
<accession>A0A2P6TPX3</accession>
<keyword evidence="12" id="KW-1185">Reference proteome</keyword>
<dbReference type="InterPro" id="IPR045120">
    <property type="entry name" value="Suco/Slp1-like"/>
</dbReference>
<dbReference type="Pfam" id="PF07738">
    <property type="entry name" value="Sad1_UNC"/>
    <property type="match status" value="1"/>
</dbReference>
<dbReference type="Pfam" id="PF01694">
    <property type="entry name" value="Rhomboid"/>
    <property type="match status" value="1"/>
</dbReference>
<keyword evidence="5 8" id="KW-1133">Transmembrane helix</keyword>
<feature type="region of interest" description="Disordered" evidence="7">
    <location>
        <begin position="652"/>
        <end position="671"/>
    </location>
</feature>
<dbReference type="GO" id="GO:0005737">
    <property type="term" value="C:cytoplasm"/>
    <property type="evidence" value="ECO:0007669"/>
    <property type="project" value="TreeGrafter"/>
</dbReference>
<evidence type="ECO:0000256" key="7">
    <source>
        <dbReference type="SAM" id="MobiDB-lite"/>
    </source>
</evidence>
<dbReference type="Proteomes" id="UP000239899">
    <property type="component" value="Unassembled WGS sequence"/>
</dbReference>
<feature type="domain" description="SUN" evidence="10">
    <location>
        <begin position="46"/>
        <end position="222"/>
    </location>
</feature>
<dbReference type="PANTHER" id="PTHR12953:SF0">
    <property type="entry name" value="SUN DOMAIN-CONTAINING OSSIFICATION FACTOR"/>
    <property type="match status" value="1"/>
</dbReference>
<keyword evidence="9" id="KW-0732">Signal</keyword>
<evidence type="ECO:0000256" key="8">
    <source>
        <dbReference type="SAM" id="Phobius"/>
    </source>
</evidence>
<dbReference type="SUPFAM" id="SSF49785">
    <property type="entry name" value="Galactose-binding domain-like"/>
    <property type="match status" value="1"/>
</dbReference>
<comment type="similarity">
    <text evidence="3">Belongs to the peptidase S54 family.</text>
</comment>
<dbReference type="SUPFAM" id="SSF144091">
    <property type="entry name" value="Rhomboid-like"/>
    <property type="match status" value="1"/>
</dbReference>
<dbReference type="STRING" id="3076.A0A2P6TPX3"/>
<feature type="transmembrane region" description="Helical" evidence="8">
    <location>
        <begin position="677"/>
        <end position="700"/>
    </location>
</feature>
<gene>
    <name evidence="11" type="ORF">C2E21_5022</name>
</gene>
<evidence type="ECO:0000256" key="6">
    <source>
        <dbReference type="ARBA" id="ARBA00023136"/>
    </source>
</evidence>
<keyword evidence="4 8" id="KW-0812">Transmembrane</keyword>
<comment type="caution">
    <text evidence="11">The sequence shown here is derived from an EMBL/GenBank/DDBJ whole genome shotgun (WGS) entry which is preliminary data.</text>
</comment>
<evidence type="ECO:0000313" key="12">
    <source>
        <dbReference type="Proteomes" id="UP000239899"/>
    </source>
</evidence>
<keyword evidence="6 8" id="KW-0472">Membrane</keyword>
<feature type="signal peptide" evidence="9">
    <location>
        <begin position="1"/>
        <end position="28"/>
    </location>
</feature>
<dbReference type="InterPro" id="IPR022764">
    <property type="entry name" value="Peptidase_S54_rhomboid_dom"/>
</dbReference>
<evidence type="ECO:0000313" key="11">
    <source>
        <dbReference type="EMBL" id="PRW56078.1"/>
    </source>
</evidence>
<organism evidence="11 12">
    <name type="scientific">Chlorella sorokiniana</name>
    <name type="common">Freshwater green alga</name>
    <dbReference type="NCBI Taxonomy" id="3076"/>
    <lineage>
        <taxon>Eukaryota</taxon>
        <taxon>Viridiplantae</taxon>
        <taxon>Chlorophyta</taxon>
        <taxon>core chlorophytes</taxon>
        <taxon>Trebouxiophyceae</taxon>
        <taxon>Chlorellales</taxon>
        <taxon>Chlorellaceae</taxon>
        <taxon>Chlorella clade</taxon>
        <taxon>Chlorella</taxon>
    </lineage>
</organism>
<dbReference type="PANTHER" id="PTHR12953">
    <property type="entry name" value="MEMBRANE PROTEIN CH1 RELATED"/>
    <property type="match status" value="1"/>
</dbReference>
<evidence type="ECO:0000256" key="4">
    <source>
        <dbReference type="ARBA" id="ARBA00022692"/>
    </source>
</evidence>
<evidence type="ECO:0000256" key="2">
    <source>
        <dbReference type="ARBA" id="ARBA00004308"/>
    </source>
</evidence>
<dbReference type="Gene3D" id="1.20.1540.10">
    <property type="entry name" value="Rhomboid-like"/>
    <property type="match status" value="1"/>
</dbReference>
<dbReference type="AlphaFoldDB" id="A0A2P6TPX3"/>
<evidence type="ECO:0000256" key="3">
    <source>
        <dbReference type="ARBA" id="ARBA00009045"/>
    </source>
</evidence>
<evidence type="ECO:0000256" key="1">
    <source>
        <dbReference type="ARBA" id="ARBA00004141"/>
    </source>
</evidence>
<dbReference type="EMBL" id="LHPG02000009">
    <property type="protein sequence ID" value="PRW56078.1"/>
    <property type="molecule type" value="Genomic_DNA"/>
</dbReference>
<dbReference type="Gene3D" id="2.60.120.260">
    <property type="entry name" value="Galactose-binding domain-like"/>
    <property type="match status" value="1"/>
</dbReference>
<dbReference type="GO" id="GO:0016020">
    <property type="term" value="C:membrane"/>
    <property type="evidence" value="ECO:0007669"/>
    <property type="project" value="UniProtKB-SubCell"/>
</dbReference>
<dbReference type="InterPro" id="IPR035952">
    <property type="entry name" value="Rhomboid-like_sf"/>
</dbReference>
<feature type="transmembrane region" description="Helical" evidence="8">
    <location>
        <begin position="514"/>
        <end position="535"/>
    </location>
</feature>
<proteinExistence type="inferred from homology"/>
<sequence>MRKSCALPALYLVWRAALLLAVFRLCSGSAPAAAGGGTSLSAPDAASNASAGLVGTAQAAPEPELVQQHNFALAKEGAKVLAANKEAKKTGALLDDDSDTFLKNECRAADKWVIIELSQVARLSRLELAQFELYSARVKEFSAHGRQSHPRTDGFGTDYAKTLNSSQWKLLGNFMAEKVKGSQVFAVPRPRWVRYLLLRFLSQHGPEPVCAVNGVSVFGKTKGKGGGSVYDILVQEIKAAKLQQKLLVKSVAELQRNSSGAYAELAGDIASLAARLAKLPGESNLSEEALAARVDTLVKAHLLQVTSHMLALQTALASSVKQQHALLCFLAMLGGVLALNGTRFAEQWPRAKWAVLLLAAANGLLCLDSVRLQWRLPAQMALPLGPIAGLLSAISRSWQDALHPTIPFREEATGATMVQAVSSGMAIQQALARHGGHQPATLGLFTLLTSRHAKEGGWRLTEVSMHPKAIIEKRHSQLLHLNHAHLISNLTGLANEGAALEAAEGPLPMLGATAFLAVVGGVAKVALPALAVGLFPGSYLASKHDVHTIGFSSVLFGYQVINAHRTDDLEAQQPVARWRRIPAKMLPWAEIAATQLLLPSAGLVGHVCGALAGVLFVHTDAALGICSRLAAVQNAVLRALHLPLPLPAPAAGPAGQAAPLQAQQRRRQRRQRSRKELLGQLALFAAVLALATGLLCGIELQKIISKHSKEAHATLGVMYVLAALYGKEGGWRLADVSLQPEAVVAKLQYGRIVSGQLLHANEIHLVSSLAALAEEGTQLEAASGRCPCLARQPS</sequence>
<reference evidence="11 12" key="1">
    <citation type="journal article" date="2018" name="Plant J.">
        <title>Genome sequences of Chlorella sorokiniana UTEX 1602 and Micractinium conductrix SAG 241.80: implications to maltose excretion by a green alga.</title>
        <authorList>
            <person name="Arriola M.B."/>
            <person name="Velmurugan N."/>
            <person name="Zhang Y."/>
            <person name="Plunkett M.H."/>
            <person name="Hondzo H."/>
            <person name="Barney B.M."/>
        </authorList>
    </citation>
    <scope>NUCLEOTIDE SEQUENCE [LARGE SCALE GENOMIC DNA]</scope>
    <source>
        <strain evidence="12">UTEX 1602</strain>
    </source>
</reference>
<evidence type="ECO:0000256" key="9">
    <source>
        <dbReference type="SAM" id="SignalP"/>
    </source>
</evidence>
<dbReference type="InterPro" id="IPR012919">
    <property type="entry name" value="SUN_dom"/>
</dbReference>